<sequence>MVGLIYMVSVVLTQGATDYLKGPDAPTAASAGANLSAPDEYELVRSMYGTLFSTMYTLFQCASGGISWGVASEAIRGPGWLLEAIVVSYVFFMVFAVANIVNAR</sequence>
<keyword evidence="1" id="KW-0472">Membrane</keyword>
<protein>
    <recommendedName>
        <fullName evidence="5">Ion transport domain-containing protein</fullName>
    </recommendedName>
</protein>
<reference evidence="3" key="1">
    <citation type="submission" date="2023-10" db="EMBL/GenBank/DDBJ databases">
        <authorList>
            <person name="Chen Y."/>
            <person name="Shah S."/>
            <person name="Dougan E. K."/>
            <person name="Thang M."/>
            <person name="Chan C."/>
        </authorList>
    </citation>
    <scope>NUCLEOTIDE SEQUENCE [LARGE SCALE GENOMIC DNA]</scope>
</reference>
<keyword evidence="1" id="KW-0812">Transmembrane</keyword>
<organism evidence="3 4">
    <name type="scientific">Prorocentrum cordatum</name>
    <dbReference type="NCBI Taxonomy" id="2364126"/>
    <lineage>
        <taxon>Eukaryota</taxon>
        <taxon>Sar</taxon>
        <taxon>Alveolata</taxon>
        <taxon>Dinophyceae</taxon>
        <taxon>Prorocentrales</taxon>
        <taxon>Prorocentraceae</taxon>
        <taxon>Prorocentrum</taxon>
    </lineage>
</organism>
<evidence type="ECO:0000256" key="2">
    <source>
        <dbReference type="SAM" id="SignalP"/>
    </source>
</evidence>
<proteinExistence type="predicted"/>
<feature type="signal peptide" evidence="2">
    <location>
        <begin position="1"/>
        <end position="15"/>
    </location>
</feature>
<dbReference type="EMBL" id="CAUYUJ010015638">
    <property type="protein sequence ID" value="CAK0856464.1"/>
    <property type="molecule type" value="Genomic_DNA"/>
</dbReference>
<keyword evidence="2" id="KW-0732">Signal</keyword>
<dbReference type="Proteomes" id="UP001189429">
    <property type="component" value="Unassembled WGS sequence"/>
</dbReference>
<gene>
    <name evidence="3" type="ORF">PCOR1329_LOCUS46853</name>
</gene>
<evidence type="ECO:0000256" key="1">
    <source>
        <dbReference type="SAM" id="Phobius"/>
    </source>
</evidence>
<feature type="chain" id="PRO_5047120739" description="Ion transport domain-containing protein" evidence="2">
    <location>
        <begin position="16"/>
        <end position="104"/>
    </location>
</feature>
<evidence type="ECO:0000313" key="4">
    <source>
        <dbReference type="Proteomes" id="UP001189429"/>
    </source>
</evidence>
<feature type="transmembrane region" description="Helical" evidence="1">
    <location>
        <begin position="80"/>
        <end position="101"/>
    </location>
</feature>
<name>A0ABN9UAW5_9DINO</name>
<comment type="caution">
    <text evidence="3">The sequence shown here is derived from an EMBL/GenBank/DDBJ whole genome shotgun (WGS) entry which is preliminary data.</text>
</comment>
<evidence type="ECO:0000313" key="3">
    <source>
        <dbReference type="EMBL" id="CAK0856464.1"/>
    </source>
</evidence>
<evidence type="ECO:0008006" key="5">
    <source>
        <dbReference type="Google" id="ProtNLM"/>
    </source>
</evidence>
<accession>A0ABN9UAW5</accession>
<keyword evidence="4" id="KW-1185">Reference proteome</keyword>
<keyword evidence="1" id="KW-1133">Transmembrane helix</keyword>
<feature type="transmembrane region" description="Helical" evidence="1">
    <location>
        <begin position="47"/>
        <end position="68"/>
    </location>
</feature>